<keyword evidence="3" id="KW-1185">Reference proteome</keyword>
<reference evidence="2" key="1">
    <citation type="submission" date="2023-06" db="EMBL/GenBank/DDBJ databases">
        <authorList>
            <consortium name="Lawrence Berkeley National Laboratory"/>
            <person name="Ahrendt S."/>
            <person name="Sahu N."/>
            <person name="Indic B."/>
            <person name="Wong-Bajracharya J."/>
            <person name="Merenyi Z."/>
            <person name="Ke H.-M."/>
            <person name="Monk M."/>
            <person name="Kocsube S."/>
            <person name="Drula E."/>
            <person name="Lipzen A."/>
            <person name="Balint B."/>
            <person name="Henrissat B."/>
            <person name="Andreopoulos B."/>
            <person name="Martin F.M."/>
            <person name="Harder C.B."/>
            <person name="Rigling D."/>
            <person name="Ford K.L."/>
            <person name="Foster G.D."/>
            <person name="Pangilinan J."/>
            <person name="Papanicolaou A."/>
            <person name="Barry K."/>
            <person name="LaButti K."/>
            <person name="Viragh M."/>
            <person name="Koriabine M."/>
            <person name="Yan M."/>
            <person name="Riley R."/>
            <person name="Champramary S."/>
            <person name="Plett K.L."/>
            <person name="Tsai I.J."/>
            <person name="Slot J."/>
            <person name="Sipos G."/>
            <person name="Plett J."/>
            <person name="Nagy L.G."/>
            <person name="Grigoriev I.V."/>
        </authorList>
    </citation>
    <scope>NUCLEOTIDE SEQUENCE</scope>
    <source>
        <strain evidence="2">ICMP 16352</strain>
    </source>
</reference>
<sequence>MPSGMRKECVNYSWADMGEDKDVPLIGTDSLAHKPEEGSSKGRHGEDREWGARQRDGTIALCLKRQRVRGQAPVHSLWARGSYHGTLELLDSTTLNLESVLHTTTALRSAFSLVLQKRRWRKEGGWVPRMAAGPEIGEVSGTEMLALNGRCGENVDTRRGGGKWRTRCRVTIVIIDEEREWRGDDGSLVIELHEELSLGMLRERCQTEEE</sequence>
<proteinExistence type="predicted"/>
<dbReference type="EMBL" id="JAUEPR010000050">
    <property type="protein sequence ID" value="KAK0471437.1"/>
    <property type="molecule type" value="Genomic_DNA"/>
</dbReference>
<dbReference type="Proteomes" id="UP001175227">
    <property type="component" value="Unassembled WGS sequence"/>
</dbReference>
<feature type="compositionally biased region" description="Basic and acidic residues" evidence="1">
    <location>
        <begin position="31"/>
        <end position="51"/>
    </location>
</feature>
<feature type="region of interest" description="Disordered" evidence="1">
    <location>
        <begin position="25"/>
        <end position="51"/>
    </location>
</feature>
<comment type="caution">
    <text evidence="2">The sequence shown here is derived from an EMBL/GenBank/DDBJ whole genome shotgun (WGS) entry which is preliminary data.</text>
</comment>
<name>A0AA39NT78_9AGAR</name>
<evidence type="ECO:0000256" key="1">
    <source>
        <dbReference type="SAM" id="MobiDB-lite"/>
    </source>
</evidence>
<evidence type="ECO:0000313" key="2">
    <source>
        <dbReference type="EMBL" id="KAK0471437.1"/>
    </source>
</evidence>
<dbReference type="AlphaFoldDB" id="A0AA39NT78"/>
<accession>A0AA39NT78</accession>
<protein>
    <submittedName>
        <fullName evidence="2">Uncharacterized protein</fullName>
    </submittedName>
</protein>
<organism evidence="2 3">
    <name type="scientific">Armillaria novae-zelandiae</name>
    <dbReference type="NCBI Taxonomy" id="153914"/>
    <lineage>
        <taxon>Eukaryota</taxon>
        <taxon>Fungi</taxon>
        <taxon>Dikarya</taxon>
        <taxon>Basidiomycota</taxon>
        <taxon>Agaricomycotina</taxon>
        <taxon>Agaricomycetes</taxon>
        <taxon>Agaricomycetidae</taxon>
        <taxon>Agaricales</taxon>
        <taxon>Marasmiineae</taxon>
        <taxon>Physalacriaceae</taxon>
        <taxon>Armillaria</taxon>
    </lineage>
</organism>
<evidence type="ECO:0000313" key="3">
    <source>
        <dbReference type="Proteomes" id="UP001175227"/>
    </source>
</evidence>
<gene>
    <name evidence="2" type="ORF">IW261DRAFT_1425078</name>
</gene>